<dbReference type="RefSeq" id="WP_017796330.1">
    <property type="nucleotide sequence ID" value="NZ_BSKO01000001.1"/>
</dbReference>
<keyword evidence="4" id="KW-1185">Reference proteome</keyword>
<dbReference type="EMBL" id="BSKO01000001">
    <property type="protein sequence ID" value="GLO65642.1"/>
    <property type="molecule type" value="Genomic_DNA"/>
</dbReference>
<gene>
    <name evidence="3" type="primary">yitV</name>
    <name evidence="3" type="ORF">MACH08_14260</name>
</gene>
<evidence type="ECO:0000313" key="3">
    <source>
        <dbReference type="EMBL" id="GLO65642.1"/>
    </source>
</evidence>
<dbReference type="Pfam" id="PF00326">
    <property type="entry name" value="Peptidase_S9"/>
    <property type="match status" value="1"/>
</dbReference>
<dbReference type="PANTHER" id="PTHR22946">
    <property type="entry name" value="DIENELACTONE HYDROLASE DOMAIN-CONTAINING PROTEIN-RELATED"/>
    <property type="match status" value="1"/>
</dbReference>
<dbReference type="PANTHER" id="PTHR22946:SF9">
    <property type="entry name" value="POLYKETIDE TRANSFERASE AF380"/>
    <property type="match status" value="1"/>
</dbReference>
<proteinExistence type="predicted"/>
<dbReference type="Gene3D" id="3.40.50.1820">
    <property type="entry name" value="alpha/beta hydrolase"/>
    <property type="match status" value="1"/>
</dbReference>
<comment type="caution">
    <text evidence="3">The sequence shown here is derived from an EMBL/GenBank/DDBJ whole genome shotgun (WGS) entry which is preliminary data.</text>
</comment>
<organism evidence="3 4">
    <name type="scientific">Oceanobacillus kimchii</name>
    <dbReference type="NCBI Taxonomy" id="746691"/>
    <lineage>
        <taxon>Bacteria</taxon>
        <taxon>Bacillati</taxon>
        <taxon>Bacillota</taxon>
        <taxon>Bacilli</taxon>
        <taxon>Bacillales</taxon>
        <taxon>Bacillaceae</taxon>
        <taxon>Oceanobacillus</taxon>
    </lineage>
</organism>
<dbReference type="InterPro" id="IPR050261">
    <property type="entry name" value="FrsA_esterase"/>
</dbReference>
<sequence>MIGIYEEQINQIPYLHIVKSENYNFELPTIIYFHGFTSAKEQNLPIAYMLASKGFRVLLPESLHHGERSKGLTDKQMQISFWNIVIQNVQELEELRSVLLKNHWLLEGRLGIAGTSMGGITTSAALVKYDWIQAAAIMMGSPKITDYANALIGNFKKYGELPISNNQLQQLLRQIEAMDLSHHVDTLDQRPVMFWHGDKDPVVPFEHSYLFYQEAKDTYIDEQNIKFIKEPGVGHKVSRNGYLEATEWFAKHLL</sequence>
<name>A0ABQ5THL2_9BACI</name>
<dbReference type="SUPFAM" id="SSF53474">
    <property type="entry name" value="alpha/beta-Hydrolases"/>
    <property type="match status" value="1"/>
</dbReference>
<reference evidence="3 4" key="1">
    <citation type="submission" date="2023-02" db="EMBL/GenBank/DDBJ databases">
        <title>Oceanobacillus kimchii IFOP_LL358 isolated form Alexandrium catenella lab strain.</title>
        <authorList>
            <person name="Gajardo G."/>
            <person name="Ueki S."/>
            <person name="Maruyama F."/>
        </authorList>
    </citation>
    <scope>NUCLEOTIDE SEQUENCE [LARGE SCALE GENOMIC DNA]</scope>
    <source>
        <strain evidence="3 4">IFOP_LL358</strain>
    </source>
</reference>
<dbReference type="InterPro" id="IPR029058">
    <property type="entry name" value="AB_hydrolase_fold"/>
</dbReference>
<accession>A0ABQ5THL2</accession>
<evidence type="ECO:0000259" key="2">
    <source>
        <dbReference type="Pfam" id="PF00326"/>
    </source>
</evidence>
<protein>
    <submittedName>
        <fullName evidence="3">Esterase YitV</fullName>
    </submittedName>
</protein>
<dbReference type="InterPro" id="IPR001375">
    <property type="entry name" value="Peptidase_S9_cat"/>
</dbReference>
<keyword evidence="1" id="KW-0378">Hydrolase</keyword>
<dbReference type="Proteomes" id="UP001275436">
    <property type="component" value="Unassembled WGS sequence"/>
</dbReference>
<evidence type="ECO:0000256" key="1">
    <source>
        <dbReference type="ARBA" id="ARBA00022801"/>
    </source>
</evidence>
<evidence type="ECO:0000313" key="4">
    <source>
        <dbReference type="Proteomes" id="UP001275436"/>
    </source>
</evidence>
<feature type="domain" description="Peptidase S9 prolyl oligopeptidase catalytic" evidence="2">
    <location>
        <begin position="90"/>
        <end position="252"/>
    </location>
</feature>